<sequence length="34" mass="3810">MIPVSISEEAMEFIKEKTKKAGSDTLIIYFEGFG</sequence>
<proteinExistence type="predicted"/>
<dbReference type="HOGENOM" id="CLU_219926_0_0_2"/>
<evidence type="ECO:0000313" key="1">
    <source>
        <dbReference type="EMBL" id="AEH06260.1"/>
    </source>
</evidence>
<dbReference type="EMBL" id="CP002792">
    <property type="protein sequence ID" value="AEH06260.1"/>
    <property type="molecule type" value="Genomic_DNA"/>
</dbReference>
<dbReference type="eggNOG" id="arCOG06600">
    <property type="taxonomic scope" value="Archaea"/>
</dbReference>
<accession>F8ANR2</accession>
<dbReference type="Proteomes" id="UP000009296">
    <property type="component" value="Chromosome"/>
</dbReference>
<dbReference type="KEGG" id="mok:Metok_0268"/>
<name>F8ANR2_METOI</name>
<dbReference type="AlphaFoldDB" id="F8ANR2"/>
<keyword evidence="2" id="KW-1185">Reference proteome</keyword>
<organism evidence="1 2">
    <name type="scientific">Methanothermococcus okinawensis (strain DSM 14208 / JCM 11175 / IH1)</name>
    <dbReference type="NCBI Taxonomy" id="647113"/>
    <lineage>
        <taxon>Archaea</taxon>
        <taxon>Methanobacteriati</taxon>
        <taxon>Methanobacteriota</taxon>
        <taxon>Methanomada group</taxon>
        <taxon>Methanococci</taxon>
        <taxon>Methanococcales</taxon>
        <taxon>Methanococcaceae</taxon>
        <taxon>Methanothermococcus</taxon>
    </lineage>
</organism>
<evidence type="ECO:0000313" key="2">
    <source>
        <dbReference type="Proteomes" id="UP000009296"/>
    </source>
</evidence>
<gene>
    <name evidence="1" type="ordered locus">Metok_0268</name>
</gene>
<reference evidence="1" key="1">
    <citation type="submission" date="2011-05" db="EMBL/GenBank/DDBJ databases">
        <title>Complete sequence of chromosome of Methanothermococcus okinawensis IH1.</title>
        <authorList>
            <consortium name="US DOE Joint Genome Institute"/>
            <person name="Lucas S."/>
            <person name="Han J."/>
            <person name="Lapidus A."/>
            <person name="Cheng J.-F."/>
            <person name="Goodwin L."/>
            <person name="Pitluck S."/>
            <person name="Peters L."/>
            <person name="Mikhailova N."/>
            <person name="Held B."/>
            <person name="Han C."/>
            <person name="Tapia R."/>
            <person name="Land M."/>
            <person name="Hauser L."/>
            <person name="Kyrpides N."/>
            <person name="Ivanova N."/>
            <person name="Pagani I."/>
            <person name="Sieprawska-Lupa M."/>
            <person name="Takai K."/>
            <person name="Miyazaki J."/>
            <person name="Whitman W."/>
            <person name="Woyke T."/>
        </authorList>
    </citation>
    <scope>NUCLEOTIDE SEQUENCE</scope>
    <source>
        <strain evidence="1">IH1</strain>
    </source>
</reference>
<protein>
    <submittedName>
        <fullName evidence="1">Uncharacterized protein</fullName>
    </submittedName>
</protein>